<proteinExistence type="predicted"/>
<dbReference type="HOGENOM" id="CLU_1907278_0_0_1"/>
<dbReference type="Pfam" id="PF14623">
    <property type="entry name" value="Vint"/>
    <property type="match status" value="1"/>
</dbReference>
<dbReference type="InterPro" id="IPR039510">
    <property type="entry name" value="Vint_dom"/>
</dbReference>
<dbReference type="Proteomes" id="UP000054321">
    <property type="component" value="Unassembled WGS sequence"/>
</dbReference>
<name>A0A0C3H4S0_OIDMZ</name>
<keyword evidence="3" id="KW-1185">Reference proteome</keyword>
<protein>
    <recommendedName>
        <fullName evidence="1">Vint domain-containing protein</fullName>
    </recommendedName>
</protein>
<dbReference type="InParanoid" id="A0A0C3H4S0"/>
<dbReference type="OrthoDB" id="10264538at2759"/>
<gene>
    <name evidence="2" type="ORF">OIDMADRAFT_20583</name>
</gene>
<evidence type="ECO:0000259" key="1">
    <source>
        <dbReference type="Pfam" id="PF14623"/>
    </source>
</evidence>
<dbReference type="AlphaFoldDB" id="A0A0C3H4S0"/>
<sequence length="133" mass="14926">MVCFPNGLAITPTHPILDSVKGWVFPKDLRIPGVIVAQIECEEVFNILLDSKHTVVVNGTVCAVLGHERDGHTRHEFWGNWQAVANCLKSIDPEGFDMGRVEVVKNLRDRETQRVNGFEGRNRKVGLATELQH</sequence>
<reference evidence="2 3" key="1">
    <citation type="submission" date="2014-04" db="EMBL/GenBank/DDBJ databases">
        <authorList>
            <consortium name="DOE Joint Genome Institute"/>
            <person name="Kuo A."/>
            <person name="Martino E."/>
            <person name="Perotto S."/>
            <person name="Kohler A."/>
            <person name="Nagy L.G."/>
            <person name="Floudas D."/>
            <person name="Copeland A."/>
            <person name="Barry K.W."/>
            <person name="Cichocki N."/>
            <person name="Veneault-Fourrey C."/>
            <person name="LaButti K."/>
            <person name="Lindquist E.A."/>
            <person name="Lipzen A."/>
            <person name="Lundell T."/>
            <person name="Morin E."/>
            <person name="Murat C."/>
            <person name="Sun H."/>
            <person name="Tunlid A."/>
            <person name="Henrissat B."/>
            <person name="Grigoriev I.V."/>
            <person name="Hibbett D.S."/>
            <person name="Martin F."/>
            <person name="Nordberg H.P."/>
            <person name="Cantor M.N."/>
            <person name="Hua S.X."/>
        </authorList>
    </citation>
    <scope>NUCLEOTIDE SEQUENCE [LARGE SCALE GENOMIC DNA]</scope>
    <source>
        <strain evidence="2 3">Zn</strain>
    </source>
</reference>
<evidence type="ECO:0000313" key="3">
    <source>
        <dbReference type="Proteomes" id="UP000054321"/>
    </source>
</evidence>
<organism evidence="2 3">
    <name type="scientific">Oidiodendron maius (strain Zn)</name>
    <dbReference type="NCBI Taxonomy" id="913774"/>
    <lineage>
        <taxon>Eukaryota</taxon>
        <taxon>Fungi</taxon>
        <taxon>Dikarya</taxon>
        <taxon>Ascomycota</taxon>
        <taxon>Pezizomycotina</taxon>
        <taxon>Leotiomycetes</taxon>
        <taxon>Leotiomycetes incertae sedis</taxon>
        <taxon>Myxotrichaceae</taxon>
        <taxon>Oidiodendron</taxon>
    </lineage>
</organism>
<evidence type="ECO:0000313" key="2">
    <source>
        <dbReference type="EMBL" id="KIM97471.1"/>
    </source>
</evidence>
<feature type="domain" description="Vint" evidence="1">
    <location>
        <begin position="6"/>
        <end position="117"/>
    </location>
</feature>
<reference evidence="3" key="2">
    <citation type="submission" date="2015-01" db="EMBL/GenBank/DDBJ databases">
        <title>Evolutionary Origins and Diversification of the Mycorrhizal Mutualists.</title>
        <authorList>
            <consortium name="DOE Joint Genome Institute"/>
            <consortium name="Mycorrhizal Genomics Consortium"/>
            <person name="Kohler A."/>
            <person name="Kuo A."/>
            <person name="Nagy L.G."/>
            <person name="Floudas D."/>
            <person name="Copeland A."/>
            <person name="Barry K.W."/>
            <person name="Cichocki N."/>
            <person name="Veneault-Fourrey C."/>
            <person name="LaButti K."/>
            <person name="Lindquist E.A."/>
            <person name="Lipzen A."/>
            <person name="Lundell T."/>
            <person name="Morin E."/>
            <person name="Murat C."/>
            <person name="Riley R."/>
            <person name="Ohm R."/>
            <person name="Sun H."/>
            <person name="Tunlid A."/>
            <person name="Henrissat B."/>
            <person name="Grigoriev I.V."/>
            <person name="Hibbett D.S."/>
            <person name="Martin F."/>
        </authorList>
    </citation>
    <scope>NUCLEOTIDE SEQUENCE [LARGE SCALE GENOMIC DNA]</scope>
    <source>
        <strain evidence="3">Zn</strain>
    </source>
</reference>
<accession>A0A0C3H4S0</accession>
<dbReference type="EMBL" id="KN832882">
    <property type="protein sequence ID" value="KIM97471.1"/>
    <property type="molecule type" value="Genomic_DNA"/>
</dbReference>